<keyword evidence="4" id="KW-1185">Reference proteome</keyword>
<dbReference type="AlphaFoldDB" id="A0A3M0ACV5"/>
<keyword evidence="1" id="KW-0472">Membrane</keyword>
<gene>
    <name evidence="3" type="ORF">DFR27_0255</name>
</gene>
<dbReference type="Pfam" id="PF12281">
    <property type="entry name" value="NTP_transf_8"/>
    <property type="match status" value="1"/>
</dbReference>
<name>A0A3M0ACV5_9GAMM</name>
<keyword evidence="1" id="KW-1133">Transmembrane helix</keyword>
<comment type="caution">
    <text evidence="3">The sequence shown here is derived from an EMBL/GenBank/DDBJ whole genome shotgun (WGS) entry which is preliminary data.</text>
</comment>
<evidence type="ECO:0000256" key="1">
    <source>
        <dbReference type="SAM" id="Phobius"/>
    </source>
</evidence>
<dbReference type="RefSeq" id="WP_121875648.1">
    <property type="nucleotide sequence ID" value="NZ_REFJ01000001.1"/>
</dbReference>
<organism evidence="3 4">
    <name type="scientific">Umboniibacter marinipuniceus</name>
    <dbReference type="NCBI Taxonomy" id="569599"/>
    <lineage>
        <taxon>Bacteria</taxon>
        <taxon>Pseudomonadati</taxon>
        <taxon>Pseudomonadota</taxon>
        <taxon>Gammaproteobacteria</taxon>
        <taxon>Cellvibrionales</taxon>
        <taxon>Cellvibrionaceae</taxon>
        <taxon>Umboniibacter</taxon>
    </lineage>
</organism>
<dbReference type="Proteomes" id="UP000267187">
    <property type="component" value="Unassembled WGS sequence"/>
</dbReference>
<evidence type="ECO:0000259" key="2">
    <source>
        <dbReference type="Pfam" id="PF12281"/>
    </source>
</evidence>
<dbReference type="OrthoDB" id="5953769at2"/>
<reference evidence="3 4" key="1">
    <citation type="submission" date="2018-10" db="EMBL/GenBank/DDBJ databases">
        <title>Genomic Encyclopedia of Type Strains, Phase IV (KMG-IV): sequencing the most valuable type-strain genomes for metagenomic binning, comparative biology and taxonomic classification.</title>
        <authorList>
            <person name="Goeker M."/>
        </authorList>
    </citation>
    <scope>NUCLEOTIDE SEQUENCE [LARGE SCALE GENOMIC DNA]</scope>
    <source>
        <strain evidence="3 4">DSM 25080</strain>
    </source>
</reference>
<feature type="transmembrane region" description="Helical" evidence="1">
    <location>
        <begin position="116"/>
        <end position="140"/>
    </location>
</feature>
<feature type="domain" description="Nucleotidyltransferase-like" evidence="2">
    <location>
        <begin position="105"/>
        <end position="298"/>
    </location>
</feature>
<dbReference type="InterPro" id="IPR058575">
    <property type="entry name" value="NTP_transf_8_dom"/>
</dbReference>
<protein>
    <recommendedName>
        <fullName evidence="2">Nucleotidyltransferase-like domain-containing protein</fullName>
    </recommendedName>
</protein>
<keyword evidence="1" id="KW-0812">Transmembrane</keyword>
<accession>A0A3M0ACV5</accession>
<evidence type="ECO:0000313" key="4">
    <source>
        <dbReference type="Proteomes" id="UP000267187"/>
    </source>
</evidence>
<sequence>MIELSHNTQNAYLDLLAACQTPAFDGKGISFVRKKIRDQYYVYTSTKVGQAPIQRYLGPDNEETQKLVEREKALWAAGEVDRRARAILVNQLLAGGARALTAQEGKVLKLLERSGMFLYGGVLIGTPAFNLIGTMLGVVWSDSFATSDLDIAVDTQLPVVVDDKSVDLTQILEDSGMGFVEVGMLNPKHPSTAYKIRGQQYSVELLTPMRGKPDSKPVYIKQFNAAAEPLRFLDYLLHEIQPAVAAFDTGLLVNVPEPARFALHKLVTSQRRPASQAAKSVKDIYQAEQVLKVLADRNIGAIYAALEAAEKMGDKFMRQMEAAAQQLPKELNPLTL</sequence>
<evidence type="ECO:0000313" key="3">
    <source>
        <dbReference type="EMBL" id="RMA82307.1"/>
    </source>
</evidence>
<proteinExistence type="predicted"/>
<dbReference type="EMBL" id="REFJ01000001">
    <property type="protein sequence ID" value="RMA82307.1"/>
    <property type="molecule type" value="Genomic_DNA"/>
</dbReference>